<evidence type="ECO:0000256" key="17">
    <source>
        <dbReference type="ARBA" id="ARBA00047899"/>
    </source>
</evidence>
<organism evidence="24 25">
    <name type="scientific">Chionoecetes opilio</name>
    <name type="common">Atlantic snow crab</name>
    <name type="synonym">Cancer opilio</name>
    <dbReference type="NCBI Taxonomy" id="41210"/>
    <lineage>
        <taxon>Eukaryota</taxon>
        <taxon>Metazoa</taxon>
        <taxon>Ecdysozoa</taxon>
        <taxon>Arthropoda</taxon>
        <taxon>Crustacea</taxon>
        <taxon>Multicrustacea</taxon>
        <taxon>Malacostraca</taxon>
        <taxon>Eumalacostraca</taxon>
        <taxon>Eucarida</taxon>
        <taxon>Decapoda</taxon>
        <taxon>Pleocyemata</taxon>
        <taxon>Brachyura</taxon>
        <taxon>Eubrachyura</taxon>
        <taxon>Majoidea</taxon>
        <taxon>Majidae</taxon>
        <taxon>Chionoecetes</taxon>
    </lineage>
</organism>
<dbReference type="FunFam" id="3.30.200.20:FF:000077">
    <property type="entry name" value="Putative Serine/threonine-protein kinase/endoribonuclease IRE1"/>
    <property type="match status" value="1"/>
</dbReference>
<feature type="region of interest" description="Disordered" evidence="19">
    <location>
        <begin position="364"/>
        <end position="392"/>
    </location>
</feature>
<evidence type="ECO:0000256" key="20">
    <source>
        <dbReference type="SAM" id="Phobius"/>
    </source>
</evidence>
<keyword evidence="6" id="KW-0808">Transferase</keyword>
<evidence type="ECO:0000256" key="14">
    <source>
        <dbReference type="ARBA" id="ARBA00022989"/>
    </source>
</evidence>
<protein>
    <recommendedName>
        <fullName evidence="3">non-specific serine/threonine protein kinase</fullName>
        <ecNumber evidence="3">2.7.11.1</ecNumber>
    </recommendedName>
</protein>
<keyword evidence="8 21" id="KW-0732">Signal</keyword>
<dbReference type="EC" id="2.7.11.1" evidence="3"/>
<dbReference type="SMART" id="SM00580">
    <property type="entry name" value="PUG"/>
    <property type="match status" value="1"/>
</dbReference>
<keyword evidence="12" id="KW-0256">Endoplasmic reticulum</keyword>
<feature type="transmembrane region" description="Helical" evidence="20">
    <location>
        <begin position="466"/>
        <end position="487"/>
    </location>
</feature>
<evidence type="ECO:0000256" key="4">
    <source>
        <dbReference type="ARBA" id="ARBA00022527"/>
    </source>
</evidence>
<dbReference type="OrthoDB" id="63989at2759"/>
<sequence length="1358" mass="150463">MKADVRAWRCWVVVVVVALSHTAAVHHRNADIKNKITTTELLAESEEGTLLVSTLDGALHAIAKSSGALKWTLKDDPIILNPTDSSQPPLPQFFPNPQDGSLYRYTLGRGRDPLKKLPFTIPQLVANSPCRSSDGIFYLGKKVDSWVGIDSLTGEKQLLLGVDVVDRKCPKPSRNTVYFGRTLYNIILYEGATGNKWNISFSEYATSTSSATVENYDLVHYTSTGEGSILTVDQRTGSLLWTLEMESPLVAMYLLGPDGECQEAKPLLTFYFPACVSFITCVYYRIILPGGLLTVPITTVAPQTLVHFTREFMHLTQHSSDGSEGLLIKKLSPTIYIGECSSGVYAVPALVDVNTATISHRGSRLLLGGPPGTQGTLKSQQSRPASDAEEEKNPEVLLLGYYDIPESVQTELVKTAPGEIGDEVIRLGITHEKNDSDRSTQDAATHRQDLLAVVWGGMEQMKRLNVSFVTTGDMLVWLGTIGRLVYLWGVADYVNLLMVILTCGFVAIMIILYKQAQEYARLSQEMSSRRQGSQGSAGSGSPGSITAVAEELHDGSISVGKIIFNPQKLLGKGCDGTFVFRGTFDGRAVAVKRVLPDCFSIANREVDLLRESDQHPSVIRYFCTEQCRQFRYIALELCSATLEDFIQGRFKADISIQSILHQATSGLHHLHLLDIVHRDIKPHNVLLSLPDSRGQVRAMLSDFGLCKRLETGHMSFSKRSGVTGTEGWIAPEMMLNTSRPTFKVDIFSLGCVYYYMLTRGRHPFGSVLDRQSNIISGKFRLDDLDSQKDMSSTALIERMVSGKPSERPPTHAILKHPFFWNDEKVLTFFLDVSDRTEKESGDAVVVVSLERGGVEVVRGDWKLHMHPVIEKDLRRFRDYKGRSVRDLLRALRNKRNHYRELNEDARMVFGRIPDEYVSYWTSRFPRLLLHTWYAMQCVKTEIIFHKYYDDTFNFGLVDGIESDQAEELAAKDFTYENVAFAPQSPVWPVGTDGQEVPAQRGTGTKTATNSPHKEKQEETNPVWIIRKPANTFEPKYRIPKLRNLDGPWRRPVAEANTKQALADNAAIPVQEVEVSVLGNEPEIKNATGPEETSRVSEVSESSEGSCEGEKTSQETSETQDETEDSAEGIQSGEPSEGFEVGGEEGSECPQELPEGKSAQMVPESKREVSPVLVRSSTTPGKSCEPDHEGKFAGKSCEPDHEGKFAGKSCEPDHEGKFAGKSCEPDHEGKFAGKSCEPDHEEKFAGKSCEPDHEGKFAGKSCEPDHEGKFAGKSCEPDHEGKFAGKSCEPDHEGKFAGKSCEPDHEGKFAGKSCEPDHEGKFAGKSCEPDHEVKFIAASGKKKKKGKIKENQRKELKET</sequence>
<dbReference type="PROSITE" id="PS00108">
    <property type="entry name" value="PROTEIN_KINASE_ST"/>
    <property type="match status" value="1"/>
</dbReference>
<keyword evidence="14 20" id="KW-1133">Transmembrane helix</keyword>
<feature type="domain" description="Protein kinase" evidence="22">
    <location>
        <begin position="564"/>
        <end position="819"/>
    </location>
</feature>
<dbReference type="Proteomes" id="UP000770661">
    <property type="component" value="Unassembled WGS sequence"/>
</dbReference>
<dbReference type="PANTHER" id="PTHR13954:SF6">
    <property type="entry name" value="NON-SPECIFIC SERINE_THREONINE PROTEIN KINASE"/>
    <property type="match status" value="1"/>
</dbReference>
<comment type="cofactor">
    <cofactor evidence="1">
        <name>Mg(2+)</name>
        <dbReference type="ChEBI" id="CHEBI:18420"/>
    </cofactor>
</comment>
<keyword evidence="16" id="KW-0511">Multifunctional enzyme</keyword>
<feature type="region of interest" description="Disordered" evidence="19">
    <location>
        <begin position="1078"/>
        <end position="1325"/>
    </location>
</feature>
<evidence type="ECO:0000256" key="10">
    <source>
        <dbReference type="ARBA" id="ARBA00022777"/>
    </source>
</evidence>
<dbReference type="GO" id="GO:0080090">
    <property type="term" value="P:regulation of primary metabolic process"/>
    <property type="evidence" value="ECO:0007669"/>
    <property type="project" value="UniProtKB-ARBA"/>
</dbReference>
<feature type="compositionally biased region" description="Acidic residues" evidence="19">
    <location>
        <begin position="1117"/>
        <end position="1126"/>
    </location>
</feature>
<dbReference type="Gene3D" id="1.10.510.10">
    <property type="entry name" value="Transferase(Phosphotransferase) domain 1"/>
    <property type="match status" value="1"/>
</dbReference>
<dbReference type="InterPro" id="IPR008271">
    <property type="entry name" value="Ser/Thr_kinase_AS"/>
</dbReference>
<evidence type="ECO:0000256" key="19">
    <source>
        <dbReference type="SAM" id="MobiDB-lite"/>
    </source>
</evidence>
<dbReference type="InterPro" id="IPR010513">
    <property type="entry name" value="KEN_dom"/>
</dbReference>
<evidence type="ECO:0000256" key="3">
    <source>
        <dbReference type="ARBA" id="ARBA00012513"/>
    </source>
</evidence>
<dbReference type="GO" id="GO:0005524">
    <property type="term" value="F:ATP binding"/>
    <property type="evidence" value="ECO:0007669"/>
    <property type="project" value="UniProtKB-KW"/>
</dbReference>
<evidence type="ECO:0000256" key="15">
    <source>
        <dbReference type="ARBA" id="ARBA00023136"/>
    </source>
</evidence>
<dbReference type="SMART" id="SM00220">
    <property type="entry name" value="S_TKc"/>
    <property type="match status" value="1"/>
</dbReference>
<dbReference type="Pfam" id="PF00069">
    <property type="entry name" value="Pkinase"/>
    <property type="match status" value="1"/>
</dbReference>
<keyword evidence="13" id="KW-0067">ATP-binding</keyword>
<dbReference type="Gene3D" id="1.20.1440.180">
    <property type="entry name" value="KEN domain"/>
    <property type="match status" value="1"/>
</dbReference>
<evidence type="ECO:0000256" key="2">
    <source>
        <dbReference type="ARBA" id="ARBA00004115"/>
    </source>
</evidence>
<dbReference type="GO" id="GO:0004674">
    <property type="term" value="F:protein serine/threonine kinase activity"/>
    <property type="evidence" value="ECO:0007669"/>
    <property type="project" value="UniProtKB-KW"/>
</dbReference>
<feature type="compositionally biased region" description="Polar residues" evidence="19">
    <location>
        <begin position="1001"/>
        <end position="1010"/>
    </location>
</feature>
<dbReference type="InterPro" id="IPR045133">
    <property type="entry name" value="IRE1/2-like"/>
</dbReference>
<name>A0A8J4YAV3_CHIOP</name>
<gene>
    <name evidence="24" type="primary">ire-1_1</name>
    <name evidence="24" type="ORF">GWK47_049604</name>
</gene>
<feature type="transmembrane region" description="Helical" evidence="20">
    <location>
        <begin position="493"/>
        <end position="513"/>
    </location>
</feature>
<dbReference type="GO" id="GO:0006397">
    <property type="term" value="P:mRNA processing"/>
    <property type="evidence" value="ECO:0007669"/>
    <property type="project" value="InterPro"/>
</dbReference>
<keyword evidence="5" id="KW-0597">Phosphoprotein</keyword>
<dbReference type="SUPFAM" id="SSF56112">
    <property type="entry name" value="Protein kinase-like (PK-like)"/>
    <property type="match status" value="1"/>
</dbReference>
<keyword evidence="4" id="KW-0723">Serine/threonine-protein kinase</keyword>
<feature type="compositionally biased region" description="Low complexity" evidence="19">
    <location>
        <begin position="1095"/>
        <end position="1105"/>
    </location>
</feature>
<feature type="region of interest" description="Disordered" evidence="19">
    <location>
        <begin position="1337"/>
        <end position="1358"/>
    </location>
</feature>
<evidence type="ECO:0000256" key="8">
    <source>
        <dbReference type="ARBA" id="ARBA00022729"/>
    </source>
</evidence>
<dbReference type="CDD" id="cd10422">
    <property type="entry name" value="RNase_Ire1"/>
    <property type="match status" value="1"/>
</dbReference>
<feature type="region of interest" description="Disordered" evidence="19">
    <location>
        <begin position="989"/>
        <end position="1018"/>
    </location>
</feature>
<evidence type="ECO:0000256" key="9">
    <source>
        <dbReference type="ARBA" id="ARBA00022741"/>
    </source>
</evidence>
<evidence type="ECO:0000256" key="18">
    <source>
        <dbReference type="ARBA" id="ARBA00048679"/>
    </source>
</evidence>
<dbReference type="EMBL" id="JACEEZ010013729">
    <property type="protein sequence ID" value="KAG0719876.1"/>
    <property type="molecule type" value="Genomic_DNA"/>
</dbReference>
<dbReference type="InterPro" id="IPR011009">
    <property type="entry name" value="Kinase-like_dom_sf"/>
</dbReference>
<dbReference type="PANTHER" id="PTHR13954">
    <property type="entry name" value="IRE1-RELATED"/>
    <property type="match status" value="1"/>
</dbReference>
<evidence type="ECO:0000256" key="16">
    <source>
        <dbReference type="ARBA" id="ARBA00023268"/>
    </source>
</evidence>
<evidence type="ECO:0000256" key="1">
    <source>
        <dbReference type="ARBA" id="ARBA00001946"/>
    </source>
</evidence>
<proteinExistence type="predicted"/>
<evidence type="ECO:0000256" key="6">
    <source>
        <dbReference type="ARBA" id="ARBA00022679"/>
    </source>
</evidence>
<dbReference type="PROSITE" id="PS50011">
    <property type="entry name" value="PROTEIN_KINASE_DOM"/>
    <property type="match status" value="1"/>
</dbReference>
<feature type="signal peptide" evidence="21">
    <location>
        <begin position="1"/>
        <end position="24"/>
    </location>
</feature>
<feature type="compositionally biased region" description="Low complexity" evidence="19">
    <location>
        <begin position="365"/>
        <end position="377"/>
    </location>
</feature>
<evidence type="ECO:0000259" key="22">
    <source>
        <dbReference type="PROSITE" id="PS50011"/>
    </source>
</evidence>
<dbReference type="InterPro" id="IPR015943">
    <property type="entry name" value="WD40/YVTN_repeat-like_dom_sf"/>
</dbReference>
<comment type="subcellular location">
    <subcellularLocation>
        <location evidence="2">Endoplasmic reticulum membrane</location>
        <topology evidence="2">Single-pass type I membrane protein</topology>
    </subcellularLocation>
</comment>
<dbReference type="SMART" id="SM00564">
    <property type="entry name" value="PQQ"/>
    <property type="match status" value="3"/>
</dbReference>
<reference evidence="24" key="1">
    <citation type="submission" date="2020-07" db="EMBL/GenBank/DDBJ databases">
        <title>The High-quality genome of the commercially important snow crab, Chionoecetes opilio.</title>
        <authorList>
            <person name="Jeong J.-H."/>
            <person name="Ryu S."/>
        </authorList>
    </citation>
    <scope>NUCLEOTIDE SEQUENCE</scope>
    <source>
        <strain evidence="24">MADBK_172401_WGS</strain>
        <tissue evidence="24">Digestive gland</tissue>
    </source>
</reference>
<evidence type="ECO:0000256" key="11">
    <source>
        <dbReference type="ARBA" id="ARBA00022801"/>
    </source>
</evidence>
<dbReference type="SUPFAM" id="SSF50998">
    <property type="entry name" value="Quinoprotein alcohol dehydrogenase-like"/>
    <property type="match status" value="1"/>
</dbReference>
<dbReference type="Gene3D" id="2.130.10.10">
    <property type="entry name" value="YVTN repeat-like/Quinoprotein amine dehydrogenase"/>
    <property type="match status" value="1"/>
</dbReference>
<evidence type="ECO:0000256" key="12">
    <source>
        <dbReference type="ARBA" id="ARBA00022824"/>
    </source>
</evidence>
<dbReference type="GO" id="GO:0010468">
    <property type="term" value="P:regulation of gene expression"/>
    <property type="evidence" value="ECO:0007669"/>
    <property type="project" value="UniProtKB-ARBA"/>
</dbReference>
<dbReference type="GO" id="GO:0016787">
    <property type="term" value="F:hydrolase activity"/>
    <property type="evidence" value="ECO:0007669"/>
    <property type="project" value="UniProtKB-KW"/>
</dbReference>
<feature type="domain" description="KEN" evidence="23">
    <location>
        <begin position="822"/>
        <end position="950"/>
    </location>
</feature>
<evidence type="ECO:0000256" key="21">
    <source>
        <dbReference type="SAM" id="SignalP"/>
    </source>
</evidence>
<evidence type="ECO:0000256" key="13">
    <source>
        <dbReference type="ARBA" id="ARBA00022840"/>
    </source>
</evidence>
<feature type="compositionally biased region" description="Basic and acidic residues" evidence="19">
    <location>
        <begin position="1347"/>
        <end position="1358"/>
    </location>
</feature>
<dbReference type="GO" id="GO:0070059">
    <property type="term" value="P:intrinsic apoptotic signaling pathway in response to endoplasmic reticulum stress"/>
    <property type="evidence" value="ECO:0007669"/>
    <property type="project" value="TreeGrafter"/>
</dbReference>
<comment type="caution">
    <text evidence="24">The sequence shown here is derived from an EMBL/GenBank/DDBJ whole genome shotgun (WGS) entry which is preliminary data.</text>
</comment>
<feature type="chain" id="PRO_5035252450" description="non-specific serine/threonine protein kinase" evidence="21">
    <location>
        <begin position="25"/>
        <end position="1358"/>
    </location>
</feature>
<keyword evidence="11" id="KW-0378">Hydrolase</keyword>
<dbReference type="Pfam" id="PF06479">
    <property type="entry name" value="Ribonuc_2-5A"/>
    <property type="match status" value="1"/>
</dbReference>
<evidence type="ECO:0000313" key="25">
    <source>
        <dbReference type="Proteomes" id="UP000770661"/>
    </source>
</evidence>
<evidence type="ECO:0000313" key="24">
    <source>
        <dbReference type="EMBL" id="KAG0719876.1"/>
    </source>
</evidence>
<dbReference type="InterPro" id="IPR018391">
    <property type="entry name" value="PQQ_b-propeller_rpt"/>
</dbReference>
<dbReference type="PROSITE" id="PS51392">
    <property type="entry name" value="KEN"/>
    <property type="match status" value="1"/>
</dbReference>
<keyword evidence="7 20" id="KW-0812">Transmembrane</keyword>
<dbReference type="GO" id="GO:0051082">
    <property type="term" value="F:unfolded protein binding"/>
    <property type="evidence" value="ECO:0007669"/>
    <property type="project" value="TreeGrafter"/>
</dbReference>
<feature type="compositionally biased region" description="Basic and acidic residues" evidence="19">
    <location>
        <begin position="1183"/>
        <end position="1325"/>
    </location>
</feature>
<dbReference type="CDD" id="cd09769">
    <property type="entry name" value="Luminal_IRE1"/>
    <property type="match status" value="1"/>
</dbReference>
<comment type="catalytic activity">
    <reaction evidence="18">
        <text>L-seryl-[protein] + ATP = O-phospho-L-seryl-[protein] + ADP + H(+)</text>
        <dbReference type="Rhea" id="RHEA:17989"/>
        <dbReference type="Rhea" id="RHEA-COMP:9863"/>
        <dbReference type="Rhea" id="RHEA-COMP:11604"/>
        <dbReference type="ChEBI" id="CHEBI:15378"/>
        <dbReference type="ChEBI" id="CHEBI:29999"/>
        <dbReference type="ChEBI" id="CHEBI:30616"/>
        <dbReference type="ChEBI" id="CHEBI:83421"/>
        <dbReference type="ChEBI" id="CHEBI:456216"/>
        <dbReference type="EC" id="2.7.11.1"/>
    </reaction>
</comment>
<keyword evidence="10 24" id="KW-0418">Kinase</keyword>
<dbReference type="GO" id="GO:0036498">
    <property type="term" value="P:IRE1-mediated unfolded protein response"/>
    <property type="evidence" value="ECO:0007669"/>
    <property type="project" value="TreeGrafter"/>
</dbReference>
<dbReference type="InterPro" id="IPR038357">
    <property type="entry name" value="KEN_sf"/>
</dbReference>
<evidence type="ECO:0000256" key="5">
    <source>
        <dbReference type="ARBA" id="ARBA00022553"/>
    </source>
</evidence>
<comment type="catalytic activity">
    <reaction evidence="17">
        <text>L-threonyl-[protein] + ATP = O-phospho-L-threonyl-[protein] + ADP + H(+)</text>
        <dbReference type="Rhea" id="RHEA:46608"/>
        <dbReference type="Rhea" id="RHEA-COMP:11060"/>
        <dbReference type="Rhea" id="RHEA-COMP:11605"/>
        <dbReference type="ChEBI" id="CHEBI:15378"/>
        <dbReference type="ChEBI" id="CHEBI:30013"/>
        <dbReference type="ChEBI" id="CHEBI:30616"/>
        <dbReference type="ChEBI" id="CHEBI:61977"/>
        <dbReference type="ChEBI" id="CHEBI:456216"/>
        <dbReference type="EC" id="2.7.11.1"/>
    </reaction>
</comment>
<dbReference type="CDD" id="cd13982">
    <property type="entry name" value="STKc_IRE1"/>
    <property type="match status" value="1"/>
</dbReference>
<dbReference type="Gene3D" id="3.30.200.20">
    <property type="entry name" value="Phosphorylase Kinase, domain 1"/>
    <property type="match status" value="1"/>
</dbReference>
<dbReference type="GO" id="GO:1990604">
    <property type="term" value="C:IRE1-TRAF2-ASK1 complex"/>
    <property type="evidence" value="ECO:0007669"/>
    <property type="project" value="TreeGrafter"/>
</dbReference>
<keyword evidence="25" id="KW-1185">Reference proteome</keyword>
<dbReference type="GO" id="GO:0004521">
    <property type="term" value="F:RNA endonuclease activity"/>
    <property type="evidence" value="ECO:0007669"/>
    <property type="project" value="InterPro"/>
</dbReference>
<keyword evidence="9" id="KW-0547">Nucleotide-binding</keyword>
<evidence type="ECO:0000256" key="7">
    <source>
        <dbReference type="ARBA" id="ARBA00022692"/>
    </source>
</evidence>
<keyword evidence="15 20" id="KW-0472">Membrane</keyword>
<dbReference type="FunFam" id="1.20.1440.180:FF:000001">
    <property type="entry name" value="Serine/threonine-protein kinase/endoribonuclease IRE1"/>
    <property type="match status" value="1"/>
</dbReference>
<dbReference type="InterPro" id="IPR000719">
    <property type="entry name" value="Prot_kinase_dom"/>
</dbReference>
<evidence type="ECO:0000259" key="23">
    <source>
        <dbReference type="PROSITE" id="PS51392"/>
    </source>
</evidence>
<accession>A0A8J4YAV3</accession>
<dbReference type="InterPro" id="IPR011047">
    <property type="entry name" value="Quinoprotein_ADH-like_sf"/>
</dbReference>